<dbReference type="GO" id="GO:0003700">
    <property type="term" value="F:DNA-binding transcription factor activity"/>
    <property type="evidence" value="ECO:0007669"/>
    <property type="project" value="InterPro"/>
</dbReference>
<dbReference type="AlphaFoldDB" id="A0AB38R7M1"/>
<keyword evidence="2" id="KW-1185">Reference proteome</keyword>
<name>A0AB38R7M1_RHOSG</name>
<evidence type="ECO:0008006" key="3">
    <source>
        <dbReference type="Google" id="ProtNLM"/>
    </source>
</evidence>
<evidence type="ECO:0000313" key="1">
    <source>
        <dbReference type="EMBL" id="UPU40809.1"/>
    </source>
</evidence>
<dbReference type="RefSeq" id="WP_042445897.1">
    <property type="nucleotide sequence ID" value="NZ_CP096563.1"/>
</dbReference>
<protein>
    <recommendedName>
        <fullName evidence="3">RNA polymerase sigma factor</fullName>
    </recommendedName>
</protein>
<proteinExistence type="predicted"/>
<dbReference type="Gene3D" id="1.20.120.1810">
    <property type="match status" value="1"/>
</dbReference>
<dbReference type="InterPro" id="IPR013325">
    <property type="entry name" value="RNA_pol_sigma_r2"/>
</dbReference>
<dbReference type="SUPFAM" id="SSF88946">
    <property type="entry name" value="Sigma2 domain of RNA polymerase sigma factors"/>
    <property type="match status" value="1"/>
</dbReference>
<dbReference type="Proteomes" id="UP000831484">
    <property type="component" value="Chromosome"/>
</dbReference>
<dbReference type="EMBL" id="CP096563">
    <property type="protein sequence ID" value="UPU40809.1"/>
    <property type="molecule type" value="Genomic_DNA"/>
</dbReference>
<accession>A0AB38R7M1</accession>
<reference evidence="2" key="1">
    <citation type="journal article" date="2022" name="Environ. Microbiol.">
        <title>Functional analysis, diversity, and distribution of carbendazim hydrolases MheI and CbmA, responsible for the initial step in carbendazim degradation.</title>
        <authorList>
            <person name="Zhang M."/>
            <person name="Bai X."/>
            <person name="Li Q."/>
            <person name="Zhang L."/>
            <person name="Zhu Q."/>
            <person name="Gao S."/>
            <person name="Ke Z."/>
            <person name="Jiang M."/>
            <person name="Hu J."/>
            <person name="Qiu J."/>
            <person name="Hong Q."/>
        </authorList>
    </citation>
    <scope>NUCLEOTIDE SEQUENCE [LARGE SCALE GENOMIC DNA]</scope>
    <source>
        <strain evidence="2">djl-6</strain>
    </source>
</reference>
<gene>
    <name evidence="1" type="ORF">M0639_17185</name>
</gene>
<evidence type="ECO:0000313" key="2">
    <source>
        <dbReference type="Proteomes" id="UP000831484"/>
    </source>
</evidence>
<sequence length="341" mass="38136">MLTYDDELALSDRLVARRQVRDKLCAEERAPTEEEAAILSDGDTAATDLVRAYLPYISKLASTICDRNIENKSSVGWDRDDLFDEGVIAALKVTNSFNARGTNNHPGVRFANYSSLAISKAMNRLIAKNSTPYRADTAAIQATWSWLAATDEFVRDHGRRPTDEELEDITGFACTYVLPSIPSRSTFGDVHDPVYVSIPESDPASISDDVAYKQSAELLLEVLETMLAEKYMKYARILFCADENVPYEAGNAARILGVPTRRVEAVNEYLLNFISHPRYRVWAYEIIKEKDAIRKGIRASENRKRLERLRPTGAGQAPSDAAVHIQQDELRADQLRSTAIA</sequence>
<organism evidence="1 2">
    <name type="scientific">Rhodococcus qingshengii JCM 15477</name>
    <dbReference type="NCBI Taxonomy" id="1303681"/>
    <lineage>
        <taxon>Bacteria</taxon>
        <taxon>Bacillati</taxon>
        <taxon>Actinomycetota</taxon>
        <taxon>Actinomycetes</taxon>
        <taxon>Mycobacteriales</taxon>
        <taxon>Nocardiaceae</taxon>
        <taxon>Rhodococcus</taxon>
        <taxon>Rhodococcus erythropolis group</taxon>
    </lineage>
</organism>
<dbReference type="GO" id="GO:0006352">
    <property type="term" value="P:DNA-templated transcription initiation"/>
    <property type="evidence" value="ECO:0007669"/>
    <property type="project" value="InterPro"/>
</dbReference>